<feature type="domain" description="G-protein coupled receptors family 2 profile 2" evidence="17">
    <location>
        <begin position="403"/>
        <end position="682"/>
    </location>
</feature>
<feature type="transmembrane region" description="Helical" evidence="15">
    <location>
        <begin position="633"/>
        <end position="652"/>
    </location>
</feature>
<dbReference type="Pfam" id="PF22259">
    <property type="entry name" value="GPR128_GAIN_subdomA"/>
    <property type="match status" value="1"/>
</dbReference>
<accession>A0A8C0DD43</accession>
<gene>
    <name evidence="18" type="primary">ADGRG7</name>
</gene>
<dbReference type="InterPro" id="IPR053986">
    <property type="entry name" value="GPR128_GAIN_subdom_B"/>
</dbReference>
<evidence type="ECO:0000256" key="14">
    <source>
        <dbReference type="ARBA" id="ARBA00082038"/>
    </source>
</evidence>
<organism evidence="18">
    <name type="scientific">Balaenoptera musculus</name>
    <name type="common">Blue whale</name>
    <dbReference type="NCBI Taxonomy" id="9771"/>
    <lineage>
        <taxon>Eukaryota</taxon>
        <taxon>Metazoa</taxon>
        <taxon>Chordata</taxon>
        <taxon>Craniata</taxon>
        <taxon>Vertebrata</taxon>
        <taxon>Euteleostomi</taxon>
        <taxon>Mammalia</taxon>
        <taxon>Eutheria</taxon>
        <taxon>Laurasiatheria</taxon>
        <taxon>Artiodactyla</taxon>
        <taxon>Whippomorpha</taxon>
        <taxon>Cetacea</taxon>
        <taxon>Mysticeti</taxon>
        <taxon>Balaenopteridae</taxon>
        <taxon>Balaenoptera</taxon>
    </lineage>
</organism>
<sequence>MASCRACNLKVLVAIVTAVIWGLGIWKSVIRIQRGNSQHLAPPTHGSFRSPALPPGTVPAFPTRRLEGQPRCLCFPDPEGWLFTVCCEKSLRCGLGCLRCVSVNPILIIYPSPHLLFIKVGNPVATRLCSLNKYGEIELQNVTMGNRNENLETLEKQSQNISDETRILTSDASKLTPENITSATKVVGQIFNITRNALPEVKLTQLIEQTETYSLSLGNASVVEPNIAIQSVNFSSEGTVGSTGVLFTVLNGELSVSGSFVNANVDKLNLNEQAELQILLNTTKTNAKTCGFVVYQNNKLFQSKTFIAKSHFSQKIISSKTDENVGDQSTSVEMVFSPRYNEKELQLHSYACVYWNFSLKDWDTHGCHKEGVIDGFLRCRCNHTTNFAVLMSFKKEYKYPESLDVFSTFGCTLSIAGLVLTIIFQVSTRKVRKTSVTWVLVNLCTSMLIFNLLFVFGIENSNNNLKTSHSDTDNTDLSNNEMSRQDTVVILNPTCTAIAILLHYFVLVTFTWMGLSAAQLYFLLIRTMKPLPQHFILFISLIGWGVPAIVVAVTVGIIYSQNGNNSQWELDYRREEICWLATQESSGLITSPLLWSFIIPMIIILINNVVIFIVIAVKVLWKNNQNLKSTKVSILKNFLSTLSVAVLMLIDIDGIRVTFSYLFCLFNTTQTYLILNFYSVCLGLQTFILHIVRTKIFQSKASEVLKSLSLTAGRVKALPSMTSLRLCVRMYNMLRSLPALNERFWLLEPSILTKEMASSESDQENLGI</sequence>
<dbReference type="InterPro" id="IPR057244">
    <property type="entry name" value="GAIN_B"/>
</dbReference>
<evidence type="ECO:0000256" key="5">
    <source>
        <dbReference type="ARBA" id="ARBA00022989"/>
    </source>
</evidence>
<evidence type="ECO:0000256" key="10">
    <source>
        <dbReference type="ARBA" id="ARBA00023180"/>
    </source>
</evidence>
<dbReference type="PANTHER" id="PTHR47767">
    <property type="entry name" value="ADHESION G PROTEIN-COUPLED RECEPTOR G7"/>
    <property type="match status" value="1"/>
</dbReference>
<feature type="transmembrane region" description="Helical" evidence="15">
    <location>
        <begin position="593"/>
        <end position="621"/>
    </location>
</feature>
<keyword evidence="11" id="KW-0807">Transducer</keyword>
<dbReference type="Pfam" id="PF22261">
    <property type="entry name" value="GPR128_GAIN_subdom_B"/>
    <property type="match status" value="1"/>
</dbReference>
<dbReference type="InterPro" id="IPR017981">
    <property type="entry name" value="GPCR_2-like_7TM"/>
</dbReference>
<dbReference type="FunFam" id="1.20.1070.10:FF:000256">
    <property type="entry name" value="Adhesion G protein-coupled receptor G7"/>
    <property type="match status" value="1"/>
</dbReference>
<reference evidence="18" key="1">
    <citation type="submission" date="2023-09" db="UniProtKB">
        <authorList>
            <consortium name="Ensembl"/>
        </authorList>
    </citation>
    <scope>IDENTIFICATION</scope>
</reference>
<evidence type="ECO:0000256" key="9">
    <source>
        <dbReference type="ARBA" id="ARBA00023170"/>
    </source>
</evidence>
<name>A0A8C0DD43_BALMU</name>
<evidence type="ECO:0000256" key="13">
    <source>
        <dbReference type="ARBA" id="ARBA00069924"/>
    </source>
</evidence>
<feature type="transmembrane region" description="Helical" evidence="15">
    <location>
        <begin position="436"/>
        <end position="458"/>
    </location>
</feature>
<keyword evidence="8" id="KW-1015">Disulfide bond</keyword>
<dbReference type="OMA" id="QWELKYR"/>
<evidence type="ECO:0000256" key="11">
    <source>
        <dbReference type="ARBA" id="ARBA00023224"/>
    </source>
</evidence>
<evidence type="ECO:0000259" key="17">
    <source>
        <dbReference type="PROSITE" id="PS50261"/>
    </source>
</evidence>
<dbReference type="Ensembl" id="ENSBMST00010019253.1">
    <property type="protein sequence ID" value="ENSBMSP00010017434.1"/>
    <property type="gene ID" value="ENSBMSG00010012630.1"/>
</dbReference>
<evidence type="ECO:0000256" key="12">
    <source>
        <dbReference type="ARBA" id="ARBA00035627"/>
    </source>
</evidence>
<evidence type="ECO:0000256" key="15">
    <source>
        <dbReference type="SAM" id="Phobius"/>
    </source>
</evidence>
<dbReference type="GO" id="GO:0016020">
    <property type="term" value="C:membrane"/>
    <property type="evidence" value="ECO:0007669"/>
    <property type="project" value="UniProtKB-SubCell"/>
</dbReference>
<dbReference type="PANTHER" id="PTHR47767:SF1">
    <property type="entry name" value="ADHESION G PROTEIN-COUPLED RECEPTOR G7"/>
    <property type="match status" value="1"/>
</dbReference>
<keyword evidence="6" id="KW-0297">G-protein coupled receptor</keyword>
<feature type="transmembrane region" description="Helical" evidence="15">
    <location>
        <begin position="7"/>
        <end position="26"/>
    </location>
</feature>
<comment type="similarity">
    <text evidence="2">Belongs to the G-protein coupled receptor 2 family. Adhesion G-protein coupled receptor (ADGR) subfamily.</text>
</comment>
<dbReference type="Gene3D" id="1.20.1070.10">
    <property type="entry name" value="Rhodopsin 7-helix transmembrane proteins"/>
    <property type="match status" value="1"/>
</dbReference>
<dbReference type="InterPro" id="IPR000832">
    <property type="entry name" value="GPCR_2_secretin-like"/>
</dbReference>
<keyword evidence="3 15" id="KW-0812">Transmembrane</keyword>
<dbReference type="GO" id="GO:0004930">
    <property type="term" value="F:G protein-coupled receptor activity"/>
    <property type="evidence" value="ECO:0007669"/>
    <property type="project" value="UniProtKB-KW"/>
</dbReference>
<dbReference type="Pfam" id="PF00002">
    <property type="entry name" value="7tm_2"/>
    <property type="match status" value="1"/>
</dbReference>
<keyword evidence="4" id="KW-0732">Signal</keyword>
<evidence type="ECO:0000256" key="8">
    <source>
        <dbReference type="ARBA" id="ARBA00023157"/>
    </source>
</evidence>
<evidence type="ECO:0000256" key="2">
    <source>
        <dbReference type="ARBA" id="ARBA00007343"/>
    </source>
</evidence>
<dbReference type="Pfam" id="PF01825">
    <property type="entry name" value="GPS"/>
    <property type="match status" value="1"/>
</dbReference>
<dbReference type="PROSITE" id="PS50261">
    <property type="entry name" value="G_PROTEIN_RECEP_F2_4"/>
    <property type="match status" value="1"/>
</dbReference>
<keyword evidence="5 15" id="KW-1133">Transmembrane helix</keyword>
<dbReference type="InterPro" id="IPR000203">
    <property type="entry name" value="GPS"/>
</dbReference>
<dbReference type="InterPro" id="IPR053066">
    <property type="entry name" value="ADGR_G7"/>
</dbReference>
<keyword evidence="10" id="KW-0325">Glycoprotein</keyword>
<dbReference type="GO" id="GO:0007166">
    <property type="term" value="P:cell surface receptor signaling pathway"/>
    <property type="evidence" value="ECO:0007669"/>
    <property type="project" value="InterPro"/>
</dbReference>
<comment type="subcellular location">
    <subcellularLocation>
        <location evidence="1">Membrane</location>
        <topology evidence="1">Multi-pass membrane protein</topology>
    </subcellularLocation>
</comment>
<protein>
    <recommendedName>
        <fullName evidence="13">Adhesion G-protein coupled receptor G7</fullName>
    </recommendedName>
    <alternativeName>
        <fullName evidence="14">G-protein coupled receptor 128</fullName>
    </alternativeName>
</protein>
<keyword evidence="7 15" id="KW-0472">Membrane</keyword>
<comment type="function">
    <text evidence="12">Orphan receptor.</text>
</comment>
<evidence type="ECO:0000256" key="7">
    <source>
        <dbReference type="ARBA" id="ARBA00023136"/>
    </source>
</evidence>
<feature type="transmembrane region" description="Helical" evidence="15">
    <location>
        <begin position="535"/>
        <end position="559"/>
    </location>
</feature>
<dbReference type="InterPro" id="IPR053985">
    <property type="entry name" value="GPR128_GAIN_subdom_A"/>
</dbReference>
<dbReference type="PRINTS" id="PR00249">
    <property type="entry name" value="GPCRSECRETIN"/>
</dbReference>
<dbReference type="SMART" id="SM00303">
    <property type="entry name" value="GPS"/>
    <property type="match status" value="1"/>
</dbReference>
<evidence type="ECO:0000256" key="6">
    <source>
        <dbReference type="ARBA" id="ARBA00023040"/>
    </source>
</evidence>
<dbReference type="GeneTree" id="ENSGT00940000159169"/>
<dbReference type="PROSITE" id="PS50221">
    <property type="entry name" value="GAIN_B"/>
    <property type="match status" value="1"/>
</dbReference>
<keyword evidence="9" id="KW-0675">Receptor</keyword>
<evidence type="ECO:0000313" key="18">
    <source>
        <dbReference type="Ensembl" id="ENSBMSP00010017434.1"/>
    </source>
</evidence>
<evidence type="ECO:0000256" key="1">
    <source>
        <dbReference type="ARBA" id="ARBA00004141"/>
    </source>
</evidence>
<feature type="transmembrane region" description="Helical" evidence="15">
    <location>
        <begin position="672"/>
        <end position="692"/>
    </location>
</feature>
<evidence type="ECO:0000256" key="3">
    <source>
        <dbReference type="ARBA" id="ARBA00022692"/>
    </source>
</evidence>
<evidence type="ECO:0000256" key="4">
    <source>
        <dbReference type="ARBA" id="ARBA00022729"/>
    </source>
</evidence>
<dbReference type="FunFam" id="2.60.220.50:FF:000025">
    <property type="entry name" value="Adhesion G protein-coupled receptor G7"/>
    <property type="match status" value="1"/>
</dbReference>
<proteinExistence type="inferred from homology"/>
<dbReference type="Gene3D" id="2.60.220.50">
    <property type="match status" value="1"/>
</dbReference>
<feature type="domain" description="GAIN-B" evidence="16">
    <location>
        <begin position="245"/>
        <end position="397"/>
    </location>
</feature>
<feature type="transmembrane region" description="Helical" evidence="15">
    <location>
        <begin position="405"/>
        <end position="424"/>
    </location>
</feature>
<dbReference type="AlphaFoldDB" id="A0A8C0DD43"/>
<evidence type="ECO:0000259" key="16">
    <source>
        <dbReference type="PROSITE" id="PS50221"/>
    </source>
</evidence>
<dbReference type="InterPro" id="IPR046338">
    <property type="entry name" value="GAIN_dom_sf"/>
</dbReference>
<feature type="transmembrane region" description="Helical" evidence="15">
    <location>
        <begin position="501"/>
        <end position="523"/>
    </location>
</feature>